<gene>
    <name evidence="1" type="ORF">PR003_g5542</name>
</gene>
<sequence>MERPVDLARKAFGAVRLQLIYGSVQFERGNDDKIVEVAAPVLKRKAPCAAAKKECKMHATQFFDLVSLAESSLSNV</sequence>
<organism evidence="1 2">
    <name type="scientific">Phytophthora rubi</name>
    <dbReference type="NCBI Taxonomy" id="129364"/>
    <lineage>
        <taxon>Eukaryota</taxon>
        <taxon>Sar</taxon>
        <taxon>Stramenopiles</taxon>
        <taxon>Oomycota</taxon>
        <taxon>Peronosporomycetes</taxon>
        <taxon>Peronosporales</taxon>
        <taxon>Peronosporaceae</taxon>
        <taxon>Phytophthora</taxon>
    </lineage>
</organism>
<accession>A0A6A4G4C1</accession>
<comment type="caution">
    <text evidence="1">The sequence shown here is derived from an EMBL/GenBank/DDBJ whole genome shotgun (WGS) entry which is preliminary data.</text>
</comment>
<name>A0A6A4G4C1_9STRA</name>
<keyword evidence="2" id="KW-1185">Reference proteome</keyword>
<dbReference type="Proteomes" id="UP000434957">
    <property type="component" value="Unassembled WGS sequence"/>
</dbReference>
<proteinExistence type="predicted"/>
<evidence type="ECO:0000313" key="1">
    <source>
        <dbReference type="EMBL" id="KAE9350080.1"/>
    </source>
</evidence>
<dbReference type="AlphaFoldDB" id="A0A6A4G4C1"/>
<reference evidence="1 2" key="1">
    <citation type="submission" date="2018-08" db="EMBL/GenBank/DDBJ databases">
        <title>Genomic investigation of the strawberry pathogen Phytophthora fragariae indicates pathogenicity is determined by transcriptional variation in three key races.</title>
        <authorList>
            <person name="Adams T.M."/>
            <person name="Armitage A.D."/>
            <person name="Sobczyk M.K."/>
            <person name="Bates H.J."/>
            <person name="Dunwell J.M."/>
            <person name="Nellist C.F."/>
            <person name="Harrison R.J."/>
        </authorList>
    </citation>
    <scope>NUCLEOTIDE SEQUENCE [LARGE SCALE GENOMIC DNA]</scope>
    <source>
        <strain evidence="1 2">SCRP333</strain>
    </source>
</reference>
<dbReference type="EMBL" id="QXFT01000232">
    <property type="protein sequence ID" value="KAE9350080.1"/>
    <property type="molecule type" value="Genomic_DNA"/>
</dbReference>
<protein>
    <submittedName>
        <fullName evidence="1">Uncharacterized protein</fullName>
    </submittedName>
</protein>
<evidence type="ECO:0000313" key="2">
    <source>
        <dbReference type="Proteomes" id="UP000434957"/>
    </source>
</evidence>